<evidence type="ECO:0000256" key="4">
    <source>
        <dbReference type="ARBA" id="ARBA00022980"/>
    </source>
</evidence>
<keyword evidence="3" id="KW-0809">Transit peptide</keyword>
<dbReference type="InterPro" id="IPR001063">
    <property type="entry name" value="Ribosomal_uL22"/>
</dbReference>
<evidence type="ECO:0000256" key="7">
    <source>
        <dbReference type="ARBA" id="ARBA00035286"/>
    </source>
</evidence>
<dbReference type="SUPFAM" id="SSF54843">
    <property type="entry name" value="Ribosomal protein L22"/>
    <property type="match status" value="1"/>
</dbReference>
<proteinExistence type="inferred from homology"/>
<evidence type="ECO:0000256" key="9">
    <source>
        <dbReference type="ARBA" id="ARBA00038782"/>
    </source>
</evidence>
<comment type="subcellular location">
    <subcellularLocation>
        <location evidence="1">Mitochondrion</location>
    </subcellularLocation>
</comment>
<dbReference type="PANTHER" id="PTHR13501:SF8">
    <property type="entry name" value="LARGE RIBOSOMAL SUBUNIT PROTEIN UL22M"/>
    <property type="match status" value="1"/>
</dbReference>
<dbReference type="GO" id="GO:0006412">
    <property type="term" value="P:translation"/>
    <property type="evidence" value="ECO:0007669"/>
    <property type="project" value="InterPro"/>
</dbReference>
<dbReference type="Proteomes" id="UP001200034">
    <property type="component" value="Unassembled WGS sequence"/>
</dbReference>
<comment type="subunit">
    <text evidence="9">Component of the mitochondrial ribosome large subunit (39S) which comprises a 16S rRNA and about 50 distinct proteins.</text>
</comment>
<keyword evidence="12" id="KW-1185">Reference proteome</keyword>
<evidence type="ECO:0000313" key="12">
    <source>
        <dbReference type="Proteomes" id="UP001200034"/>
    </source>
</evidence>
<dbReference type="PANTHER" id="PTHR13501">
    <property type="entry name" value="CHLOROPLAST 50S RIBOSOMAL PROTEIN L22-RELATED"/>
    <property type="match status" value="1"/>
</dbReference>
<sequence>MHKVIRQMTQLSLQTPACTSMTSNLAKLLAVAPTTITHNGDNCGVHTSSASGTAGGGGLCAKWNKHNYGPRRWLEYNKTVHPPQEVDEEPRKAVNQLHVILFKLFLYAFDLQYVCHMRSNIKYSPDKMWYIAAFVRGMTVDEALKQLNFVLKKGATDVKETILEAQQMAVERHNVEYKSNLWIAESFVGKGRVFKGLRRHARGRFGRVEYKHCHYFLRLEEGEPPQQYYVPEPQTPQQQYESWLQQMRSRKVINSL</sequence>
<dbReference type="EMBL" id="JAJJHW010000095">
    <property type="protein sequence ID" value="KAH8386379.1"/>
    <property type="molecule type" value="Genomic_DNA"/>
</dbReference>
<evidence type="ECO:0000256" key="2">
    <source>
        <dbReference type="ARBA" id="ARBA00009451"/>
    </source>
</evidence>
<keyword evidence="6 10" id="KW-0687">Ribonucleoprotein</keyword>
<dbReference type="GO" id="GO:0005762">
    <property type="term" value="C:mitochondrial large ribosomal subunit"/>
    <property type="evidence" value="ECO:0007669"/>
    <property type="project" value="TreeGrafter"/>
</dbReference>
<dbReference type="Pfam" id="PF00237">
    <property type="entry name" value="Ribosomal_L22"/>
    <property type="match status" value="1"/>
</dbReference>
<keyword evidence="5" id="KW-0496">Mitochondrion</keyword>
<dbReference type="FunFam" id="3.90.470.10:FF:000009">
    <property type="entry name" value="39S ribosomal protein L22, mitochondrial"/>
    <property type="match status" value="1"/>
</dbReference>
<organism evidence="11 12">
    <name type="scientific">Drosophila rubida</name>
    <dbReference type="NCBI Taxonomy" id="30044"/>
    <lineage>
        <taxon>Eukaryota</taxon>
        <taxon>Metazoa</taxon>
        <taxon>Ecdysozoa</taxon>
        <taxon>Arthropoda</taxon>
        <taxon>Hexapoda</taxon>
        <taxon>Insecta</taxon>
        <taxon>Pterygota</taxon>
        <taxon>Neoptera</taxon>
        <taxon>Endopterygota</taxon>
        <taxon>Diptera</taxon>
        <taxon>Brachycera</taxon>
        <taxon>Muscomorpha</taxon>
        <taxon>Ephydroidea</taxon>
        <taxon>Drosophilidae</taxon>
        <taxon>Drosophila</taxon>
    </lineage>
</organism>
<evidence type="ECO:0000256" key="6">
    <source>
        <dbReference type="ARBA" id="ARBA00023274"/>
    </source>
</evidence>
<dbReference type="CDD" id="cd00336">
    <property type="entry name" value="Ribosomal_L22"/>
    <property type="match status" value="1"/>
</dbReference>
<comment type="similarity">
    <text evidence="2 10">Belongs to the universal ribosomal protein uL22 family.</text>
</comment>
<keyword evidence="4 10" id="KW-0689">Ribosomal protein</keyword>
<evidence type="ECO:0000256" key="3">
    <source>
        <dbReference type="ARBA" id="ARBA00022946"/>
    </source>
</evidence>
<evidence type="ECO:0000256" key="1">
    <source>
        <dbReference type="ARBA" id="ARBA00004173"/>
    </source>
</evidence>
<dbReference type="AlphaFoldDB" id="A0AAD4K8Y6"/>
<evidence type="ECO:0000256" key="5">
    <source>
        <dbReference type="ARBA" id="ARBA00023128"/>
    </source>
</evidence>
<accession>A0AAD4K8Y6</accession>
<dbReference type="InterPro" id="IPR047867">
    <property type="entry name" value="Ribosomal_uL22_bac/org-type"/>
</dbReference>
<gene>
    <name evidence="11" type="ORF">KR093_000119</name>
</gene>
<dbReference type="Gene3D" id="3.90.470.10">
    <property type="entry name" value="Ribosomal protein L22/L17"/>
    <property type="match status" value="1"/>
</dbReference>
<reference evidence="11" key="1">
    <citation type="journal article" date="2021" name="Mol. Ecol. Resour.">
        <title>Phylogenomic analyses of the genus Drosophila reveals genomic signals of climate adaptation.</title>
        <authorList>
            <person name="Li F."/>
            <person name="Rane R.V."/>
            <person name="Luria V."/>
            <person name="Xiong Z."/>
            <person name="Chen J."/>
            <person name="Li Z."/>
            <person name="Catullo R.A."/>
            <person name="Griffin P.C."/>
            <person name="Schiffer M."/>
            <person name="Pearce S."/>
            <person name="Lee S.F."/>
            <person name="McElroy K."/>
            <person name="Stocker A."/>
            <person name="Shirriffs J."/>
            <person name="Cockerell F."/>
            <person name="Coppin C."/>
            <person name="Sgro C.M."/>
            <person name="Karger A."/>
            <person name="Cain J.W."/>
            <person name="Weber J.A."/>
            <person name="Santpere G."/>
            <person name="Kirschner M.W."/>
            <person name="Hoffmann A.A."/>
            <person name="Oakeshott J.G."/>
            <person name="Zhang G."/>
        </authorList>
    </citation>
    <scope>NUCLEOTIDE SEQUENCE</scope>
    <source>
        <strain evidence="11">BGI-SZ-2011g</strain>
    </source>
</reference>
<protein>
    <recommendedName>
        <fullName evidence="7">Large ribosomal subunit protein uL22m</fullName>
    </recommendedName>
    <alternativeName>
        <fullName evidence="8">39S ribosomal protein L22, mitochondrial</fullName>
    </alternativeName>
</protein>
<evidence type="ECO:0000313" key="11">
    <source>
        <dbReference type="EMBL" id="KAH8386379.1"/>
    </source>
</evidence>
<comment type="caution">
    <text evidence="11">The sequence shown here is derived from an EMBL/GenBank/DDBJ whole genome shotgun (WGS) entry which is preliminary data.</text>
</comment>
<name>A0AAD4K8Y6_9MUSC</name>
<evidence type="ECO:0000256" key="8">
    <source>
        <dbReference type="ARBA" id="ARBA00035506"/>
    </source>
</evidence>
<dbReference type="InterPro" id="IPR036394">
    <property type="entry name" value="Ribosomal_uL22_sf"/>
</dbReference>
<evidence type="ECO:0000256" key="10">
    <source>
        <dbReference type="RuleBase" id="RU004005"/>
    </source>
</evidence>
<dbReference type="GO" id="GO:0003735">
    <property type="term" value="F:structural constituent of ribosome"/>
    <property type="evidence" value="ECO:0007669"/>
    <property type="project" value="InterPro"/>
</dbReference>